<dbReference type="Proteomes" id="UP000548278">
    <property type="component" value="Unassembled WGS sequence"/>
</dbReference>
<dbReference type="Proteomes" id="UP000368512">
    <property type="component" value="Unassembled WGS sequence"/>
</dbReference>
<evidence type="ECO:0000256" key="2">
    <source>
        <dbReference type="SAM" id="SignalP"/>
    </source>
</evidence>
<dbReference type="EMBL" id="AANCRK010000001">
    <property type="protein sequence ID" value="EDN7713573.1"/>
    <property type="molecule type" value="Genomic_DNA"/>
</dbReference>
<dbReference type="Proteomes" id="UP000455569">
    <property type="component" value="Unassembled WGS sequence"/>
</dbReference>
<dbReference type="Proteomes" id="UP000527632">
    <property type="component" value="Unassembled WGS sequence"/>
</dbReference>
<dbReference type="EMBL" id="DAAEEB010000005">
    <property type="protein sequence ID" value="HAA8053186.1"/>
    <property type="molecule type" value="Genomic_DNA"/>
</dbReference>
<evidence type="ECO:0000313" key="43">
    <source>
        <dbReference type="EMBL" id="HAB8398530.1"/>
    </source>
</evidence>
<dbReference type="EMBL" id="AAAREG010000007">
    <property type="protein sequence ID" value="EAE2354645.1"/>
    <property type="molecule type" value="Genomic_DNA"/>
</dbReference>
<dbReference type="EMBL" id="AABEKY010000005">
    <property type="protein sequence ID" value="EAG9387801.1"/>
    <property type="molecule type" value="Genomic_DNA"/>
</dbReference>
<evidence type="ECO:0000313" key="83">
    <source>
        <dbReference type="Proteomes" id="UP000522199"/>
    </source>
</evidence>
<evidence type="ECO:0000313" key="20">
    <source>
        <dbReference type="EMBL" id="EAG2997061.1"/>
    </source>
</evidence>
<reference evidence="55 59" key="6">
    <citation type="submission" date="2019-02" db="EMBL/GenBank/DDBJ databases">
        <authorList>
            <consortium name="GenomeTrakr: Next Generation Sequencing Network for Food Pathogen Tracability"/>
        </authorList>
    </citation>
    <scope>NUCLEOTIDE SEQUENCE [LARGE SCALE GENOMIC DNA]</scope>
    <source>
        <strain evidence="20 93">10B02965A-1</strain>
        <strain evidence="6 66">CFSAN008042</strain>
        <strain evidence="22 86">CFSAN063727</strain>
        <strain evidence="38 75">CFSAN102901</strain>
        <strain evidence="12 68">FDA00006494</strain>
        <strain evidence="4 65">FDA00007096</strain>
        <strain evidence="8 71">FDA00008584</strain>
        <strain evidence="18">FDA00011243</strain>
        <strain evidence="5 55">FDA00013332</strain>
        <strain evidence="11 59">FDA00013853</strain>
        <strain evidence="32 73">FDA00014336</strain>
        <strain evidence="34 69">FDA00014370</strain>
        <strain evidence="33 70">FDA00014392</strain>
        <strain evidence="41">FDA00015054</strain>
        <strain evidence="21 89">FDA1005580-S054-001</strain>
        <strain evidence="80">FDA1090798-S029-001</strain>
        <strain evidence="81">FDA956581-098-004</strain>
        <strain evidence="19 84">FDA960927-006-004</strain>
        <strain evidence="23 94">FLAG-38921</strain>
        <strain evidence="35 74">FLAG-51482A</strain>
        <strain evidence="17 57">FLAG-54356</strain>
        <strain evidence="10 67">FSIS31901579</strain>
        <strain evidence="29 85">LS1344</strain>
        <strain evidence="39 77">OSF101448</strain>
        <strain evidence="9 60">VA-WGS-00405</strain>
    </source>
</reference>
<evidence type="ECO:0000313" key="45">
    <source>
        <dbReference type="EMBL" id="HAC0012002.1"/>
    </source>
</evidence>
<reference evidence="51 99" key="1">
    <citation type="submission" date="2016-09" db="EMBL/GenBank/DDBJ databases">
        <title>100K Listeria isolates.</title>
        <authorList>
            <person name="Chen P."/>
            <person name="Weimer B.C."/>
            <person name="Kong N."/>
            <person name="Huang B."/>
        </authorList>
    </citation>
    <scope>NUCLEOTIDE SEQUENCE [LARGE SCALE GENOMIC DNA]</scope>
    <source>
        <strain evidence="51 99">BCW_2383</strain>
    </source>
</reference>
<evidence type="ECO:0000313" key="44">
    <source>
        <dbReference type="EMBL" id="HAB8555811.1"/>
    </source>
</evidence>
<evidence type="ECO:0000313" key="60">
    <source>
        <dbReference type="Proteomes" id="UP000345329"/>
    </source>
</evidence>
<dbReference type="EMBL" id="AACKDQ010000018">
    <property type="protein sequence ID" value="EAK9317239.1"/>
    <property type="molecule type" value="Genomic_DNA"/>
</dbReference>
<feature type="region of interest" description="Disordered" evidence="1">
    <location>
        <begin position="38"/>
        <end position="63"/>
    </location>
</feature>
<dbReference type="Proteomes" id="UP000389283">
    <property type="component" value="Unassembled WGS sequence"/>
</dbReference>
<dbReference type="EMBL" id="AANDSR010000007">
    <property type="protein sequence ID" value="EDN9837220.1"/>
    <property type="molecule type" value="Genomic_DNA"/>
</dbReference>
<dbReference type="Proteomes" id="UP000528151">
    <property type="component" value="Unassembled WGS sequence"/>
</dbReference>
<dbReference type="EMBL" id="AABEMN010000003">
    <property type="protein sequence ID" value="EAG9518740.1"/>
    <property type="molecule type" value="Genomic_DNA"/>
</dbReference>
<dbReference type="Proteomes" id="UP000364988">
    <property type="component" value="Unassembled WGS sequence"/>
</dbReference>
<dbReference type="EMBL" id="AABAWE010000001">
    <property type="protein sequence ID" value="EAG2086209.1"/>
    <property type="molecule type" value="Genomic_DNA"/>
</dbReference>
<evidence type="ECO:0000313" key="18">
    <source>
        <dbReference type="EMBL" id="EAG2246016.1"/>
    </source>
</evidence>
<evidence type="ECO:0000313" key="28">
    <source>
        <dbReference type="EMBL" id="EAH3294677.1"/>
    </source>
</evidence>
<dbReference type="EMBL" id="AAAJWF010000001">
    <property type="protein sequence ID" value="EAC7479140.1"/>
    <property type="molecule type" value="Genomic_DNA"/>
</dbReference>
<dbReference type="Proteomes" id="UP000843503">
    <property type="component" value="Unassembled WGS sequence"/>
</dbReference>
<dbReference type="AlphaFoldDB" id="A0A0B8R4W2"/>
<dbReference type="EMBL" id="AAANYR010000009">
    <property type="protein sequence ID" value="EAD5787737.1"/>
    <property type="molecule type" value="Genomic_DNA"/>
</dbReference>
<evidence type="ECO:0000313" key="36">
    <source>
        <dbReference type="EMBL" id="ECY6545153.1"/>
    </source>
</evidence>
<evidence type="ECO:0000313" key="41">
    <source>
        <dbReference type="EMBL" id="EDP8514457.1"/>
    </source>
</evidence>
<dbReference type="KEGG" id="lmok:CQ02_02980"/>
<dbReference type="Proteomes" id="UP000460224">
    <property type="component" value="Unassembled WGS sequence"/>
</dbReference>
<dbReference type="EMBL" id="AALEDS010000014">
    <property type="protein sequence ID" value="ECY6545153.1"/>
    <property type="molecule type" value="Genomic_DNA"/>
</dbReference>
<dbReference type="Proteomes" id="UP000331186">
    <property type="component" value="Unassembled WGS sequence"/>
</dbReference>
<dbReference type="Proteomes" id="UP000522199">
    <property type="component" value="Unassembled WGS sequence"/>
</dbReference>
<evidence type="ECO:0000313" key="77">
    <source>
        <dbReference type="Proteomes" id="UP000467347"/>
    </source>
</evidence>
<dbReference type="Proteomes" id="UP000376505">
    <property type="component" value="Unassembled WGS sequence"/>
</dbReference>
<evidence type="ECO:0000313" key="68">
    <source>
        <dbReference type="Proteomes" id="UP000379076"/>
    </source>
</evidence>
<dbReference type="EMBL" id="AABGHY010000006">
    <property type="protein sequence ID" value="EAH3294677.1"/>
    <property type="molecule type" value="Genomic_DNA"/>
</dbReference>
<evidence type="ECO:0000313" key="47">
    <source>
        <dbReference type="EMBL" id="HAC1755403.1"/>
    </source>
</evidence>
<dbReference type="EMBL" id="DAAJFY010000001">
    <property type="protein sequence ID" value="HAC0274281.1"/>
    <property type="molecule type" value="Genomic_DNA"/>
</dbReference>
<comment type="caution">
    <text evidence="3">The sequence shown here is derived from an EMBL/GenBank/DDBJ whole genome shotgun (WGS) entry which is preliminary data.</text>
</comment>
<evidence type="ECO:0000313" key="54">
    <source>
        <dbReference type="Proteomes" id="UP000272537"/>
    </source>
</evidence>
<dbReference type="EMBL" id="QXLS01000001">
    <property type="protein sequence ID" value="RKA11150.1"/>
    <property type="molecule type" value="Genomic_DNA"/>
</dbReference>
<accession>A0A0B8R4W2</accession>
<dbReference type="Proteomes" id="UP000423131">
    <property type="component" value="Unassembled WGS sequence"/>
</dbReference>
<dbReference type="EMBL" id="AABGUK010000001">
    <property type="protein sequence ID" value="EAH4241108.1"/>
    <property type="molecule type" value="Genomic_DNA"/>
</dbReference>
<evidence type="ECO:0000313" key="31">
    <source>
        <dbReference type="EMBL" id="EAK9317239.1"/>
    </source>
</evidence>
<evidence type="ECO:0000313" key="49">
    <source>
        <dbReference type="EMBL" id="KAA9453180.1"/>
    </source>
</evidence>
<evidence type="ECO:0000313" key="91">
    <source>
        <dbReference type="Proteomes" id="UP000546397"/>
    </source>
</evidence>
<evidence type="ECO:0000313" key="95">
    <source>
        <dbReference type="Proteomes" id="UP000840197"/>
    </source>
</evidence>
<dbReference type="Proteomes" id="UP000427828">
    <property type="component" value="Unassembled WGS sequence"/>
</dbReference>
<dbReference type="EMBL" id="AAHZFY010000027">
    <property type="protein sequence ID" value="ECB9514313.1"/>
    <property type="molecule type" value="Genomic_DNA"/>
</dbReference>
<evidence type="ECO:0000313" key="86">
    <source>
        <dbReference type="Proteomes" id="UP000528151"/>
    </source>
</evidence>
<evidence type="ECO:0000313" key="33">
    <source>
        <dbReference type="EMBL" id="ECB9514313.1"/>
    </source>
</evidence>
<evidence type="ECO:0000313" key="12">
    <source>
        <dbReference type="EMBL" id="EAE1339404.1"/>
    </source>
</evidence>
<reference evidence="50 90" key="10">
    <citation type="submission" date="2020-06" db="EMBL/GenBank/DDBJ databases">
        <title>Two Listeria outbreaks in Switzerland in 2018 and 2020.</title>
        <authorList>
            <person name="Stevens M.J.A."/>
            <person name="Bloemberg G."/>
            <person name="Nusch-Inderbinnen M."/>
            <person name="Stephan R."/>
        </authorList>
    </citation>
    <scope>NUCLEOTIDE SEQUENCE [LARGE SCALE GENOMIC DNA]</scope>
    <source>
        <strain evidence="50 90">N18-0707</strain>
    </source>
</reference>
<evidence type="ECO:0000313" key="98">
    <source>
        <dbReference type="Proteomes" id="UP000844415"/>
    </source>
</evidence>
<dbReference type="EMBL" id="AAHZFN010000002">
    <property type="protein sequence ID" value="ECB9472518.1"/>
    <property type="molecule type" value="Genomic_DNA"/>
</dbReference>
<reference evidence="95 96" key="3">
    <citation type="journal article" date="2018" name="Genome Biol.">
        <title>SKESA: strategic k-mer extension for scrupulous assemblies.</title>
        <authorList>
            <person name="Souvorov A."/>
            <person name="Agarwala R."/>
            <person name="Lipman D.J."/>
        </authorList>
    </citation>
    <scope>NUCLEOTIDE SEQUENCE [LARGE SCALE GENOMIC DNA]</scope>
    <source>
        <strain evidence="42">09CEB371LM</strain>
        <strain evidence="48">2017-325981-023-01</strain>
        <strain evidence="44 98">CFIAFB20100120</strain>
        <strain evidence="43 95">CFIAFB20130012</strain>
        <strain evidence="46">CFIAFB20170037</strain>
        <strain evidence="45 96">CFIAFB20170045</strain>
        <strain evidence="47 97">DMG1500109</strain>
    </source>
</reference>
<dbReference type="Proteomes" id="UP000533021">
    <property type="component" value="Unassembled WGS sequence"/>
</dbReference>
<evidence type="ECO:0000313" key="82">
    <source>
        <dbReference type="Proteomes" id="UP000489121"/>
    </source>
</evidence>
<evidence type="ECO:0000313" key="96">
    <source>
        <dbReference type="Proteomes" id="UP000841146"/>
    </source>
</evidence>
<evidence type="ECO:0000313" key="53">
    <source>
        <dbReference type="EMBL" id="RKA11150.1"/>
    </source>
</evidence>
<evidence type="ECO:0000313" key="73">
    <source>
        <dbReference type="Proteomes" id="UP000423131"/>
    </source>
</evidence>
<dbReference type="EMBL" id="AABDGJ010000004">
    <property type="protein sequence ID" value="EAG6990424.1"/>
    <property type="molecule type" value="Genomic_DNA"/>
</dbReference>
<evidence type="ECO:0000313" key="63">
    <source>
        <dbReference type="Proteomes" id="UP000358545"/>
    </source>
</evidence>
<dbReference type="Proteomes" id="UP000345329">
    <property type="component" value="Unassembled WGS sequence"/>
</dbReference>
<evidence type="ECO:0000313" key="22">
    <source>
        <dbReference type="EMBL" id="EAG4462296.1"/>
    </source>
</evidence>
<evidence type="ECO:0000313" key="16">
    <source>
        <dbReference type="EMBL" id="EAG1892062.1"/>
    </source>
</evidence>
<name>A0A0B8R4W2_LISMN</name>
<dbReference type="EMBL" id="AALAQH010000001">
    <property type="protein sequence ID" value="ECX6923766.1"/>
    <property type="molecule type" value="Genomic_DNA"/>
</dbReference>
<evidence type="ECO:0000313" key="8">
    <source>
        <dbReference type="EMBL" id="EAD1184190.1"/>
    </source>
</evidence>
<dbReference type="Proteomes" id="UP000852906">
    <property type="component" value="Unassembled WGS sequence"/>
</dbReference>
<dbReference type="Proteomes" id="UP000530452">
    <property type="component" value="Unassembled WGS sequence"/>
</dbReference>
<evidence type="ECO:0000313" key="5">
    <source>
        <dbReference type="EMBL" id="EAC6549576.1"/>
    </source>
</evidence>
<evidence type="ECO:0000313" key="76">
    <source>
        <dbReference type="Proteomes" id="UP000460224"/>
    </source>
</evidence>
<evidence type="ECO:0000313" key="40">
    <source>
        <dbReference type="EMBL" id="EDO0985460.1"/>
    </source>
</evidence>
<evidence type="ECO:0000313" key="27">
    <source>
        <dbReference type="EMBL" id="EAH2282478.1"/>
    </source>
</evidence>
<evidence type="ECO:0000313" key="17">
    <source>
        <dbReference type="EMBL" id="EAG2086209.1"/>
    </source>
</evidence>
<dbReference type="Proteomes" id="UP000566721">
    <property type="component" value="Unassembled WGS sequence"/>
</dbReference>
<reference evidence="53 54" key="2">
    <citation type="journal article" date="2018" name="BMC Genomics">
        <title>Genes significantly associated with lineage II food isolates of Listeria monocytogenes.</title>
        <authorList>
            <person name="Pirone-Davies C."/>
            <person name="Chen Y."/>
            <person name="Pightling A."/>
            <person name="Ryan G."/>
            <person name="Wang Y."/>
            <person name="Yao K."/>
            <person name="Hoffmann M."/>
            <person name="Allard M.W."/>
        </authorList>
    </citation>
    <scope>NUCLEOTIDE SEQUENCE [LARGE SCALE GENOMIC DNA]</scope>
    <source>
        <strain evidence="53 54">PNUSAL000550</strain>
    </source>
</reference>
<dbReference type="EMBL" id="AACJYH010000001">
    <property type="protein sequence ID" value="EAK8896265.1"/>
    <property type="molecule type" value="Genomic_DNA"/>
</dbReference>
<evidence type="ECO:0000313" key="42">
    <source>
        <dbReference type="EMBL" id="HAA8053186.1"/>
    </source>
</evidence>
<evidence type="ECO:0000313" key="61">
    <source>
        <dbReference type="Proteomes" id="UP000350032"/>
    </source>
</evidence>
<dbReference type="EMBL" id="AANPAU010000006">
    <property type="protein sequence ID" value="EDP8514457.1"/>
    <property type="molecule type" value="Genomic_DNA"/>
</dbReference>
<evidence type="ECO:0000313" key="34">
    <source>
        <dbReference type="EMBL" id="ECC1555940.1"/>
    </source>
</evidence>
<evidence type="ECO:0000313" key="93">
    <source>
        <dbReference type="Proteomes" id="UP000549379"/>
    </source>
</evidence>
<dbReference type="EMBL" id="AABAYG010000005">
    <property type="protein sequence ID" value="EAG2246016.1"/>
    <property type="molecule type" value="Genomic_DNA"/>
</dbReference>
<dbReference type="EMBL" id="AABBYJ010000006">
    <property type="protein sequence ID" value="EAG4331671.1"/>
    <property type="molecule type" value="Genomic_DNA"/>
</dbReference>
<evidence type="ECO:0000313" key="10">
    <source>
        <dbReference type="EMBL" id="EAD5773543.1"/>
    </source>
</evidence>
<dbReference type="EMBL" id="AAASLB010000001">
    <property type="protein sequence ID" value="EAE4940513.1"/>
    <property type="molecule type" value="Genomic_DNA"/>
</dbReference>
<dbReference type="Proteomes" id="UP000489121">
    <property type="component" value="Unassembled WGS sequence"/>
</dbReference>
<dbReference type="Proteomes" id="UP000344343">
    <property type="component" value="Unassembled WGS sequence"/>
</dbReference>
<dbReference type="EMBL" id="AAAQQZ010000005">
    <property type="protein sequence ID" value="EAE1339404.1"/>
    <property type="molecule type" value="Genomic_DNA"/>
</dbReference>
<evidence type="ECO:0000313" key="37">
    <source>
        <dbReference type="EMBL" id="ECY9784350.1"/>
    </source>
</evidence>
<dbReference type="EMBL" id="AABBAW010000001">
    <property type="protein sequence ID" value="EAG2514298.1"/>
    <property type="molecule type" value="Genomic_DNA"/>
</dbReference>
<dbReference type="Proteomes" id="UP000842809">
    <property type="component" value="Unassembled WGS sequence"/>
</dbReference>
<evidence type="ECO:0000313" key="7">
    <source>
        <dbReference type="EMBL" id="EAC9040440.1"/>
    </source>
</evidence>
<evidence type="ECO:0000313" key="3">
    <source>
        <dbReference type="EMBL" id="EAC4551432.1"/>
    </source>
</evidence>
<dbReference type="Proteomes" id="UP000350032">
    <property type="component" value="Unassembled WGS sequence"/>
</dbReference>
<dbReference type="Proteomes" id="UP000481141">
    <property type="component" value="Unassembled WGS sequence"/>
</dbReference>
<evidence type="ECO:0000313" key="26">
    <source>
        <dbReference type="EMBL" id="EAG9518740.1"/>
    </source>
</evidence>
<evidence type="ECO:0000313" key="50">
    <source>
        <dbReference type="EMBL" id="NYA00705.1"/>
    </source>
</evidence>
<dbReference type="Proteomes" id="UP000398321">
    <property type="component" value="Unassembled WGS sequence"/>
</dbReference>
<evidence type="ECO:0000313" key="66">
    <source>
        <dbReference type="Proteomes" id="UP000368512"/>
    </source>
</evidence>
<evidence type="ECO:0000313" key="48">
    <source>
        <dbReference type="EMBL" id="HAJ9592050.1"/>
    </source>
</evidence>
<reference evidence="49 76" key="4">
    <citation type="submission" date="2018-04" db="EMBL/GenBank/DDBJ databases">
        <title>Genome Analysis of a Prevalent Clone of Listeria monocytogenes Sequence Type 87 in China.</title>
        <authorList>
            <person name="Wang Y."/>
        </authorList>
    </citation>
    <scope>NUCLEOTIDE SEQUENCE [LARGE SCALE GENOMIC DNA]</scope>
    <source>
        <strain evidence="49 76">ICDC_LM1523</strain>
    </source>
</reference>
<dbReference type="Proteomes" id="UP000467347">
    <property type="component" value="Unassembled WGS sequence"/>
</dbReference>
<dbReference type="Proteomes" id="UP000478704">
    <property type="component" value="Unassembled WGS sequence"/>
</dbReference>
<evidence type="ECO:0000313" key="21">
    <source>
        <dbReference type="EMBL" id="EAG4331671.1"/>
    </source>
</evidence>
<evidence type="ECO:0000313" key="75">
    <source>
        <dbReference type="Proteomes" id="UP000455569"/>
    </source>
</evidence>
<evidence type="ECO:0000313" key="99">
    <source>
        <dbReference type="Proteomes" id="UP000852906"/>
    </source>
</evidence>
<reference evidence="43" key="9">
    <citation type="submission" date="2020-01" db="EMBL/GenBank/DDBJ databases">
        <authorList>
            <consortium name="NCBI Pathogen Detection Project"/>
        </authorList>
    </citation>
    <scope>NUCLEOTIDE SEQUENCE</scope>
    <source>
        <strain evidence="42">09CEB371LM</strain>
        <strain evidence="48">2017-325981-023-01</strain>
        <strain evidence="44">CFIAFB20100120</strain>
        <strain evidence="43">CFIAFB20130012</strain>
        <strain evidence="46">CFIAFB20170037</strain>
        <strain evidence="45">CFIAFB20170045</strain>
        <strain evidence="47">DMG1500109</strain>
    </source>
</reference>
<dbReference type="EMBL" id="AALGDA010000096">
    <property type="protein sequence ID" value="ECY9784350.1"/>
    <property type="molecule type" value="Genomic_DNA"/>
</dbReference>
<dbReference type="Proteomes" id="UP000478682">
    <property type="component" value="Unassembled WGS sequence"/>
</dbReference>
<evidence type="ECO:0000313" key="25">
    <source>
        <dbReference type="EMBL" id="EAG9387801.1"/>
    </source>
</evidence>
<evidence type="ECO:0000313" key="15">
    <source>
        <dbReference type="EMBL" id="EAG0868373.1"/>
    </source>
</evidence>
<evidence type="ECO:0000313" key="6">
    <source>
        <dbReference type="EMBL" id="EAC7479140.1"/>
    </source>
</evidence>
<evidence type="ECO:0000313" key="35">
    <source>
        <dbReference type="EMBL" id="ECX6923766.1"/>
    </source>
</evidence>
<dbReference type="Proteomes" id="UP000358545">
    <property type="component" value="Unassembled WGS sequence"/>
</dbReference>
<evidence type="ECO:0000313" key="84">
    <source>
        <dbReference type="Proteomes" id="UP000525850"/>
    </source>
</evidence>
<dbReference type="EMBL" id="DAAIHR010000007">
    <property type="protein sequence ID" value="HAB8398530.1"/>
    <property type="molecule type" value="Genomic_DNA"/>
</dbReference>
<organism evidence="3 58">
    <name type="scientific">Listeria monocytogenes</name>
    <dbReference type="NCBI Taxonomy" id="1639"/>
    <lineage>
        <taxon>Bacteria</taxon>
        <taxon>Bacillati</taxon>
        <taxon>Bacillota</taxon>
        <taxon>Bacilli</taxon>
        <taxon>Bacillales</taxon>
        <taxon>Listeriaceae</taxon>
        <taxon>Listeria</taxon>
    </lineage>
</organism>
<dbReference type="EMBL" id="DABJAN010000001">
    <property type="protein sequence ID" value="HAJ9592050.1"/>
    <property type="molecule type" value="Genomic_DNA"/>
</dbReference>
<dbReference type="EMBL" id="AABCVX010000001">
    <property type="protein sequence ID" value="EAG6167841.1"/>
    <property type="molecule type" value="Genomic_DNA"/>
</dbReference>
<dbReference type="Proteomes" id="UP000840197">
    <property type="component" value="Unassembled WGS sequence"/>
</dbReference>
<proteinExistence type="predicted"/>
<dbReference type="Proteomes" id="UP000840039">
    <property type="component" value="Unassembled WGS sequence"/>
</dbReference>
<feature type="signal peptide" evidence="2">
    <location>
        <begin position="1"/>
        <end position="23"/>
    </location>
</feature>
<reference evidence="72 83" key="7">
    <citation type="submission" date="2019-04" db="EMBL/GenBank/DDBJ databases">
        <authorList>
            <consortium name="GenomeTrakr network: Whole genome sequencing for foodborne pathogen traceback"/>
        </authorList>
    </citation>
    <scope>NUCLEOTIDE SEQUENCE [LARGE SCALE GENOMIC DNA]</scope>
    <source>
        <strain evidence="24 92">CFSAN004300</strain>
        <strain evidence="25 83">CFSAN072474</strain>
        <strain evidence="36 64">FLAG-55987</strain>
        <strain evidence="31 72">PHLUSALM00088</strain>
    </source>
</reference>
<dbReference type="EMBL" id="AABBZO010000008">
    <property type="protein sequence ID" value="EAG4462296.1"/>
    <property type="molecule type" value="Genomic_DNA"/>
</dbReference>
<evidence type="ECO:0000313" key="58">
    <source>
        <dbReference type="Proteomes" id="UP000339309"/>
    </source>
</evidence>
<dbReference type="Proteomes" id="UP000467536">
    <property type="component" value="Unassembled WGS sequence"/>
</dbReference>
<dbReference type="Proteomes" id="UP000540117">
    <property type="component" value="Unassembled WGS sequence"/>
</dbReference>
<dbReference type="EMBL" id="AAAIKW010000001">
    <property type="protein sequence ID" value="EAC4551432.1"/>
    <property type="molecule type" value="Genomic_DNA"/>
</dbReference>
<evidence type="ECO:0000313" key="92">
    <source>
        <dbReference type="Proteomes" id="UP000548278"/>
    </source>
</evidence>
<evidence type="ECO:0000313" key="56">
    <source>
        <dbReference type="Proteomes" id="UP000336166"/>
    </source>
</evidence>
<dbReference type="EMBL" id="AABATR010000001">
    <property type="protein sequence ID" value="EAG1892062.1"/>
    <property type="molecule type" value="Genomic_DNA"/>
</dbReference>
<evidence type="ECO:0000313" key="57">
    <source>
        <dbReference type="Proteomes" id="UP000337746"/>
    </source>
</evidence>
<evidence type="ECO:0000313" key="85">
    <source>
        <dbReference type="Proteomes" id="UP000527632"/>
    </source>
</evidence>
<dbReference type="EMBL" id="AABFVG010000006">
    <property type="protein sequence ID" value="EAH2282478.1"/>
    <property type="molecule type" value="Genomic_DNA"/>
</dbReference>
<keyword evidence="2" id="KW-0732">Signal</keyword>
<evidence type="ECO:0000313" key="29">
    <source>
        <dbReference type="EMBL" id="EAH4241108.1"/>
    </source>
</evidence>
<dbReference type="Proteomes" id="UP000337746">
    <property type="component" value="Unassembled WGS sequence"/>
</dbReference>
<dbReference type="Proteomes" id="UP000393182">
    <property type="component" value="Unassembled WGS sequence"/>
</dbReference>
<dbReference type="EMBL" id="DAAJCS010000002">
    <property type="protein sequence ID" value="HAC0012002.1"/>
    <property type="molecule type" value="Genomic_DNA"/>
</dbReference>
<dbReference type="EMBL" id="AAANYN010000004">
    <property type="protein sequence ID" value="EAD5773543.1"/>
    <property type="molecule type" value="Genomic_DNA"/>
</dbReference>
<dbReference type="Proteomes" id="UP000549379">
    <property type="component" value="Unassembled WGS sequence"/>
</dbReference>
<dbReference type="EMBL" id="AAAJKI010000058">
    <property type="protein sequence ID" value="EAC6549576.1"/>
    <property type="molecule type" value="Genomic_DNA"/>
</dbReference>
<dbReference type="EMBL" id="JACAVN010000001">
    <property type="protein sequence ID" value="NYA00705.1"/>
    <property type="molecule type" value="Genomic_DNA"/>
</dbReference>
<evidence type="ECO:0000313" key="90">
    <source>
        <dbReference type="Proteomes" id="UP000544530"/>
    </source>
</evidence>
<dbReference type="EMBL" id="AAAIXK010000006">
    <property type="protein sequence ID" value="EAC5551058.1"/>
    <property type="molecule type" value="Genomic_DNA"/>
</dbReference>
<evidence type="ECO:0000313" key="51">
    <source>
        <dbReference type="EMBL" id="OET47778.1"/>
    </source>
</evidence>
<evidence type="ECO:0000313" key="79">
    <source>
        <dbReference type="Proteomes" id="UP000478682"/>
    </source>
</evidence>
<dbReference type="EMBL" id="DAAJZA010000007">
    <property type="protein sequence ID" value="HAC1755403.1"/>
    <property type="molecule type" value="Genomic_DNA"/>
</dbReference>
<evidence type="ECO:0000313" key="70">
    <source>
        <dbReference type="Proteomes" id="UP000398321"/>
    </source>
</evidence>
<dbReference type="Proteomes" id="UP000525850">
    <property type="component" value="Unassembled WGS sequence"/>
</dbReference>
<dbReference type="Proteomes" id="UP000544530">
    <property type="component" value="Unassembled WGS sequence"/>
</dbReference>
<evidence type="ECO:0000313" key="55">
    <source>
        <dbReference type="Proteomes" id="UP000331186"/>
    </source>
</evidence>
<feature type="chain" id="PRO_5044052867" evidence="2">
    <location>
        <begin position="24"/>
        <end position="98"/>
    </location>
</feature>
<evidence type="ECO:0000313" key="80">
    <source>
        <dbReference type="Proteomes" id="UP000478704"/>
    </source>
</evidence>
<evidence type="ECO:0000313" key="59">
    <source>
        <dbReference type="Proteomes" id="UP000344343"/>
    </source>
</evidence>
<evidence type="ECO:0000313" key="9">
    <source>
        <dbReference type="EMBL" id="EAD3791885.1"/>
    </source>
</evidence>
<dbReference type="NCBIfam" id="TIGR01167">
    <property type="entry name" value="LPXTG_anchor"/>
    <property type="match status" value="1"/>
</dbReference>
<evidence type="ECO:0000313" key="39">
    <source>
        <dbReference type="EMBL" id="EDN9837220.1"/>
    </source>
</evidence>
<evidence type="ECO:0000313" key="94">
    <source>
        <dbReference type="Proteomes" id="UP000566721"/>
    </source>
</evidence>
<gene>
    <name evidence="15" type="ORF">A8L61_13965</name>
    <name evidence="24" type="ORF">AB917_07470</name>
    <name evidence="3" type="ORF">ABZ57_02915</name>
    <name evidence="52" type="ORF">AJL21_09930</name>
    <name evidence="51" type="ORF">AJL21_14945</name>
    <name evidence="12" type="ORF">ART25_10840</name>
    <name evidence="4" type="ORF">ARY78_11520</name>
    <name evidence="19" type="ORF">B1N52_03925</name>
    <name evidence="18" type="ORF">B1S26_11440</name>
    <name evidence="20" type="ORF">B5K54_07150</name>
    <name evidence="16" type="ORF">BB997_00400</name>
    <name evidence="35" type="ORF">BCZ19_03725</name>
    <name evidence="17" type="ORF">BCZ21_02980</name>
    <name evidence="22" type="ORF">CA369_08360</name>
    <name evidence="21" type="ORF">CAV64_10530</name>
    <name evidence="25" type="ORF">CW845_09920</name>
    <name evidence="27" type="ORF">D4920_10375</name>
    <name evidence="26" type="ORF">D4B11_03070</name>
    <name evidence="28" type="ORF">D5N24_09730</name>
    <name evidence="30" type="ORF">D7104_00980</name>
    <name evidence="49" type="ORF">DCK61_01635</name>
    <name evidence="23" type="ORF">DCT16_00395</name>
    <name evidence="6" type="ORF">DQ70_00400</name>
    <name evidence="5" type="ORF">DU018_14545</name>
    <name evidence="53" type="ORF">DYZ80_00683</name>
    <name evidence="14" type="ORF">E1W56_00435</name>
    <name evidence="29" type="ORF">E5F58_03725</name>
    <name evidence="11" type="ORF">EX365_14315</name>
    <name evidence="10" type="ORF">EXZ73_04470</name>
    <name evidence="36" type="ORF">F6436_12495</name>
    <name evidence="37" type="ORF">F6515_15345</name>
    <name evidence="31" type="ORF">FA835_09010</name>
    <name evidence="33" type="ORF">FLQ97_11295</name>
    <name evidence="32" type="ORF">FLR03_02360</name>
    <name evidence="34" type="ORF">FNX40_03860</name>
    <name evidence="40" type="ORF">FV747_05535</name>
    <name evidence="41" type="ORF">G3O21_001881</name>
    <name evidence="42" type="ORF">GHH22_08460</name>
    <name evidence="47" type="ORF">GI949_10550</name>
    <name evidence="39" type="ORF">GJW51_11175</name>
    <name evidence="38" type="ORF">GQG13_00385</name>
    <name evidence="43" type="ORF">GYR60_08350</name>
    <name evidence="44" type="ORF">GYS09_00730</name>
    <name evidence="45" type="ORF">GYX23_03205</name>
    <name evidence="46" type="ORF">GYY14_02735</name>
    <name evidence="48" type="ORF">HQN34_000215</name>
    <name evidence="50" type="ORF">HZJ64_02580</name>
    <name evidence="7" type="ORF">KV70_09495</name>
    <name evidence="8" type="ORF">QD52_03720</name>
    <name evidence="9" type="ORF">UI29_03735</name>
    <name evidence="13" type="ORF">Y261_09835</name>
</gene>
<dbReference type="EMBL" id="AABAGT010000026">
    <property type="protein sequence ID" value="EAG0868373.1"/>
    <property type="molecule type" value="Genomic_DNA"/>
</dbReference>
<dbReference type="Proteomes" id="UP000403352">
    <property type="component" value="Unassembled WGS sequence"/>
</dbReference>
<dbReference type="EMBL" id="AAALRN010000001">
    <property type="protein sequence ID" value="EAD1184190.1"/>
    <property type="molecule type" value="Genomic_DNA"/>
</dbReference>
<evidence type="ECO:0000313" key="30">
    <source>
        <dbReference type="EMBL" id="EAK8896265.1"/>
    </source>
</evidence>
<dbReference type="EMBL" id="AABBHO010000017">
    <property type="protein sequence ID" value="EAG2997061.1"/>
    <property type="molecule type" value="Genomic_DNA"/>
</dbReference>
<dbReference type="Proteomes" id="UP000843775">
    <property type="component" value="Unassembled WGS sequence"/>
</dbReference>
<evidence type="ECO:0000313" key="74">
    <source>
        <dbReference type="Proteomes" id="UP000427828"/>
    </source>
</evidence>
<dbReference type="EMBL" id="DAAIJL010000001">
    <property type="protein sequence ID" value="HAB8555811.1"/>
    <property type="molecule type" value="Genomic_DNA"/>
</dbReference>
<reference evidence="56 58" key="5">
    <citation type="submission" date="2018-06" db="EMBL/GenBank/DDBJ databases">
        <authorList>
            <consortium name="PulseNet: The National Subtyping Network for Foodborne Disease Surveillance"/>
            <person name="Tarr C.L."/>
            <person name="Trees E."/>
            <person name="Katz L.S."/>
            <person name="Carleton-Romer H.A."/>
            <person name="Stroika S."/>
            <person name="Kucerova Z."/>
            <person name="Roache K.F."/>
            <person name="Sabol A.L."/>
            <person name="Besser J."/>
            <person name="Gerner-Smidt P."/>
        </authorList>
    </citation>
    <scope>NUCLEOTIDE SEQUENCE [LARGE SCALE GENOMIC DNA]</scope>
    <source>
        <strain evidence="3 58">2015L-6227</strain>
        <strain evidence="13 56">PNUSAL000134</strain>
        <strain evidence="7 62">PNUSAL000910</strain>
        <strain evidence="15 63">PNUSAL002180</strain>
        <strain evidence="16 79">PNUSAL002298</strain>
        <strain evidence="30 61">PNUSAL004402</strain>
        <strain evidence="37 82">PNUSAL005692</strain>
    </source>
</reference>
<reference evidence="40 78" key="8">
    <citation type="submission" date="2019-08" db="EMBL/GenBank/DDBJ databases">
        <authorList>
            <person name="Ashton P.M."/>
            <person name="Dallman T."/>
            <person name="Nair S."/>
            <person name="De Pinna E."/>
            <person name="Peters T."/>
            <person name="Grant K."/>
        </authorList>
    </citation>
    <scope>NUCLEOTIDE SEQUENCE [LARGE SCALE GENOMIC DNA]</scope>
    <source>
        <strain evidence="27 88">282333</strain>
        <strain evidence="28 87">282352</strain>
        <strain evidence="26 91">289003</strain>
        <strain evidence="40 78">788324</strain>
        <strain evidence="14">RL15000286</strain>
    </source>
</reference>
<dbReference type="Proteomes" id="UP000365297">
    <property type="component" value="Unassembled WGS sequence"/>
</dbReference>
<evidence type="ECO:0000313" key="11">
    <source>
        <dbReference type="EMBL" id="EAD5787737.1"/>
    </source>
</evidence>
<dbReference type="Proteomes" id="UP000410967">
    <property type="component" value="Unassembled WGS sequence"/>
</dbReference>
<evidence type="ECO:0000313" key="14">
    <source>
        <dbReference type="EMBL" id="EAE4940513.1"/>
    </source>
</evidence>
<dbReference type="EMBL" id="AAAMZD010000001">
    <property type="protein sequence ID" value="EAD3791885.1"/>
    <property type="molecule type" value="Genomic_DNA"/>
</dbReference>
<evidence type="ECO:0000313" key="62">
    <source>
        <dbReference type="Proteomes" id="UP000354255"/>
    </source>
</evidence>
<evidence type="ECO:0000313" key="32">
    <source>
        <dbReference type="EMBL" id="ECB9472518.1"/>
    </source>
</evidence>
<evidence type="ECO:0000313" key="78">
    <source>
        <dbReference type="Proteomes" id="UP000467536"/>
    </source>
</evidence>
<evidence type="ECO:0000313" key="97">
    <source>
        <dbReference type="Proteomes" id="UP000843775"/>
    </source>
</evidence>
<evidence type="ECO:0000313" key="23">
    <source>
        <dbReference type="EMBL" id="EAG6167841.1"/>
    </source>
</evidence>
<sequence length="98" mass="11038">MKKMGFILICCLFVCASPFYVKANTDKATSKAGVIFTHDPRKPRTGTDDRSGTFPTKVPPKRLPKTGDTTDFYLVLLGFGFILIAKKGYFKEVREEIR</sequence>
<evidence type="ECO:0000313" key="38">
    <source>
        <dbReference type="EMBL" id="EDN7713573.1"/>
    </source>
</evidence>
<evidence type="ECO:0000313" key="65">
    <source>
        <dbReference type="Proteomes" id="UP000365297"/>
    </source>
</evidence>
<evidence type="ECO:0000313" key="67">
    <source>
        <dbReference type="Proteomes" id="UP000376505"/>
    </source>
</evidence>
<dbReference type="EMBL" id="AAIAJJ010000002">
    <property type="protein sequence ID" value="ECC1555940.1"/>
    <property type="molecule type" value="Genomic_DNA"/>
</dbReference>
<dbReference type="EMBL" id="QDAY01000001">
    <property type="protein sequence ID" value="KAA9453180.1"/>
    <property type="molecule type" value="Genomic_DNA"/>
</dbReference>
<dbReference type="Proteomes" id="UP000841146">
    <property type="component" value="Unassembled WGS sequence"/>
</dbReference>
<evidence type="ECO:0000313" key="88">
    <source>
        <dbReference type="Proteomes" id="UP000533021"/>
    </source>
</evidence>
<dbReference type="OMA" id="FYVEAKT"/>
<dbReference type="EMBL" id="MJTJ01000023">
    <property type="protein sequence ID" value="OET47778.1"/>
    <property type="molecule type" value="Genomic_DNA"/>
</dbReference>
<dbReference type="Proteomes" id="UP000546397">
    <property type="component" value="Unassembled WGS sequence"/>
</dbReference>
<protein>
    <submittedName>
        <fullName evidence="42">Cell surface protein</fullName>
    </submittedName>
    <submittedName>
        <fullName evidence="3">LPXTG cell wall anchor domain-containing protein</fullName>
    </submittedName>
</protein>
<evidence type="ECO:0000313" key="52">
    <source>
        <dbReference type="EMBL" id="OET48581.1"/>
    </source>
</evidence>
<dbReference type="Proteomes" id="UP000379076">
    <property type="component" value="Unassembled WGS sequence"/>
</dbReference>
<dbReference type="RefSeq" id="WP_003727280.1">
    <property type="nucleotide sequence ID" value="NC_021824.1"/>
</dbReference>
<evidence type="ECO:0000256" key="1">
    <source>
        <dbReference type="SAM" id="MobiDB-lite"/>
    </source>
</evidence>
<dbReference type="EMBL" id="AAAKQF010000005">
    <property type="protein sequence ID" value="EAC9040440.1"/>
    <property type="molecule type" value="Genomic_DNA"/>
</dbReference>
<dbReference type="Proteomes" id="UP000272537">
    <property type="component" value="Unassembled WGS sequence"/>
</dbReference>
<evidence type="ECO:0000313" key="64">
    <source>
        <dbReference type="Proteomes" id="UP000364988"/>
    </source>
</evidence>
<dbReference type="Proteomes" id="UP000339309">
    <property type="component" value="Unassembled WGS sequence"/>
</dbReference>
<dbReference type="Proteomes" id="UP000336166">
    <property type="component" value="Unassembled WGS sequence"/>
</dbReference>
<evidence type="ECO:0000313" key="24">
    <source>
        <dbReference type="EMBL" id="EAG6990424.1"/>
    </source>
</evidence>
<evidence type="ECO:0000313" key="19">
    <source>
        <dbReference type="EMBL" id="EAG2514298.1"/>
    </source>
</evidence>
<evidence type="ECO:0000313" key="46">
    <source>
        <dbReference type="EMBL" id="HAC0274281.1"/>
    </source>
</evidence>
<evidence type="ECO:0000313" key="71">
    <source>
        <dbReference type="Proteomes" id="UP000403352"/>
    </source>
</evidence>
<evidence type="ECO:0000313" key="4">
    <source>
        <dbReference type="EMBL" id="EAC5551058.1"/>
    </source>
</evidence>
<evidence type="ECO:0000313" key="81">
    <source>
        <dbReference type="Proteomes" id="UP000481141"/>
    </source>
</evidence>
<evidence type="ECO:0000313" key="69">
    <source>
        <dbReference type="Proteomes" id="UP000389283"/>
    </source>
</evidence>
<dbReference type="Proteomes" id="UP000354255">
    <property type="component" value="Unassembled WGS sequence"/>
</dbReference>
<dbReference type="EMBL" id="AANEHK010000004">
    <property type="protein sequence ID" value="EDO0985460.1"/>
    <property type="molecule type" value="Genomic_DNA"/>
</dbReference>
<evidence type="ECO:0000313" key="89">
    <source>
        <dbReference type="Proteomes" id="UP000540117"/>
    </source>
</evidence>
<evidence type="ECO:0000313" key="13">
    <source>
        <dbReference type="EMBL" id="EAE2354645.1"/>
    </source>
</evidence>
<dbReference type="Proteomes" id="UP000844415">
    <property type="component" value="Unassembled WGS sequence"/>
</dbReference>
<evidence type="ECO:0000313" key="72">
    <source>
        <dbReference type="Proteomes" id="UP000410967"/>
    </source>
</evidence>
<evidence type="ECO:0000313" key="87">
    <source>
        <dbReference type="Proteomes" id="UP000530452"/>
    </source>
</evidence>
<dbReference type="KEGG" id="lmv:Y193_12985"/>
<feature type="compositionally biased region" description="Basic and acidic residues" evidence="1">
    <location>
        <begin position="38"/>
        <end position="51"/>
    </location>
</feature>
<dbReference type="EMBL" id="MJTJ01000019">
    <property type="protein sequence ID" value="OET48581.1"/>
    <property type="molecule type" value="Genomic_DNA"/>
</dbReference>